<dbReference type="GO" id="GO:0097367">
    <property type="term" value="F:carbohydrate derivative binding"/>
    <property type="evidence" value="ECO:0007669"/>
    <property type="project" value="InterPro"/>
</dbReference>
<protein>
    <recommendedName>
        <fullName evidence="12">KpsF/GutQ family sugar isomerase</fullName>
    </recommendedName>
</protein>
<dbReference type="GO" id="GO:0005975">
    <property type="term" value="P:carbohydrate metabolic process"/>
    <property type="evidence" value="ECO:0007669"/>
    <property type="project" value="InterPro"/>
</dbReference>
<evidence type="ECO:0000259" key="9">
    <source>
        <dbReference type="PROSITE" id="PS51464"/>
    </source>
</evidence>
<comment type="caution">
    <text evidence="10">The sequence shown here is derived from an EMBL/GenBank/DDBJ whole genome shotgun (WGS) entry which is preliminary data.</text>
</comment>
<dbReference type="PROSITE" id="PS51464">
    <property type="entry name" value="SIS"/>
    <property type="match status" value="1"/>
</dbReference>
<dbReference type="PROSITE" id="PS51371">
    <property type="entry name" value="CBS"/>
    <property type="match status" value="1"/>
</dbReference>
<dbReference type="PANTHER" id="PTHR42745">
    <property type="match status" value="1"/>
</dbReference>
<feature type="site" description="Catalytically relevant" evidence="6">
    <location>
        <position position="65"/>
    </location>
</feature>
<name>V8CC83_9HELI</name>
<dbReference type="Gene3D" id="3.40.50.10490">
    <property type="entry name" value="Glucose-6-phosphate isomerase like protein, domain 1"/>
    <property type="match status" value="1"/>
</dbReference>
<dbReference type="STRING" id="1357400.HMPREF2086_00045"/>
<keyword evidence="11" id="KW-1185">Reference proteome</keyword>
<evidence type="ECO:0000256" key="6">
    <source>
        <dbReference type="PIRSR" id="PIRSR004692-3"/>
    </source>
</evidence>
<evidence type="ECO:0000259" key="8">
    <source>
        <dbReference type="PROSITE" id="PS51371"/>
    </source>
</evidence>
<accession>V8CC83</accession>
<evidence type="ECO:0000313" key="10">
    <source>
        <dbReference type="EMBL" id="ETD24712.1"/>
    </source>
</evidence>
<evidence type="ECO:0000256" key="5">
    <source>
        <dbReference type="PIRSR" id="PIRSR004692-2"/>
    </source>
</evidence>
<feature type="site" description="Catalytically relevant" evidence="6">
    <location>
        <position position="199"/>
    </location>
</feature>
<dbReference type="SUPFAM" id="SSF53697">
    <property type="entry name" value="SIS domain"/>
    <property type="match status" value="1"/>
</dbReference>
<feature type="domain" description="SIS" evidence="9">
    <location>
        <begin position="48"/>
        <end position="190"/>
    </location>
</feature>
<dbReference type="InterPro" id="IPR046342">
    <property type="entry name" value="CBS_dom_sf"/>
</dbReference>
<dbReference type="HOGENOM" id="CLU_040681_13_1_7"/>
<comment type="similarity">
    <text evidence="1 4">Belongs to the SIS family. GutQ/KpsF subfamily.</text>
</comment>
<keyword evidence="5" id="KW-0479">Metal-binding</keyword>
<dbReference type="Proteomes" id="UP000018731">
    <property type="component" value="Unassembled WGS sequence"/>
</dbReference>
<proteinExistence type="inferred from homology"/>
<dbReference type="PATRIC" id="fig|1357400.3.peg.68"/>
<dbReference type="eggNOG" id="COG0794">
    <property type="taxonomic scope" value="Bacteria"/>
</dbReference>
<dbReference type="EMBL" id="AZJI01000001">
    <property type="protein sequence ID" value="ETD24712.1"/>
    <property type="molecule type" value="Genomic_DNA"/>
</dbReference>
<evidence type="ECO:0000256" key="1">
    <source>
        <dbReference type="ARBA" id="ARBA00008165"/>
    </source>
</evidence>
<dbReference type="InterPro" id="IPR000644">
    <property type="entry name" value="CBS_dom"/>
</dbReference>
<dbReference type="InterPro" id="IPR001347">
    <property type="entry name" value="SIS_dom"/>
</dbReference>
<keyword evidence="2" id="KW-0677">Repeat</keyword>
<feature type="site" description="Catalytically relevant" evidence="6">
    <location>
        <position position="158"/>
    </location>
</feature>
<dbReference type="PANTHER" id="PTHR42745:SF1">
    <property type="entry name" value="ARABINOSE 5-PHOSPHATE ISOMERASE KDSD"/>
    <property type="match status" value="1"/>
</dbReference>
<feature type="binding site" evidence="5">
    <location>
        <position position="88"/>
    </location>
    <ligand>
        <name>Zn(2+)</name>
        <dbReference type="ChEBI" id="CHEBI:29105"/>
    </ligand>
</feature>
<keyword evidence="3 7" id="KW-0129">CBS domain</keyword>
<dbReference type="PIRSF" id="PIRSF004692">
    <property type="entry name" value="KdsD_KpsF"/>
    <property type="match status" value="1"/>
</dbReference>
<dbReference type="CDD" id="cd04604">
    <property type="entry name" value="CBS_pair_SIS_assoc"/>
    <property type="match status" value="1"/>
</dbReference>
<evidence type="ECO:0000256" key="2">
    <source>
        <dbReference type="ARBA" id="ARBA00022737"/>
    </source>
</evidence>
<feature type="domain" description="CBS" evidence="8">
    <location>
        <begin position="216"/>
        <end position="278"/>
    </location>
</feature>
<dbReference type="InterPro" id="IPR035474">
    <property type="entry name" value="SIS_Kpsf"/>
</dbReference>
<dbReference type="Gene3D" id="3.10.580.10">
    <property type="entry name" value="CBS-domain"/>
    <property type="match status" value="1"/>
</dbReference>
<reference evidence="10 11" key="1">
    <citation type="journal article" date="2014" name="Genome Announc.">
        <title>Draft genome sequences of six enterohepatic helicobacter species isolated from humans and one from rhesus macaques.</title>
        <authorList>
            <person name="Shen Z."/>
            <person name="Sheh A."/>
            <person name="Young S.K."/>
            <person name="Abouelliel A."/>
            <person name="Ward D.V."/>
            <person name="Earl A.M."/>
            <person name="Fox J.G."/>
        </authorList>
    </citation>
    <scope>NUCLEOTIDE SEQUENCE [LARGE SCALE GENOMIC DNA]</scope>
    <source>
        <strain evidence="10 11">MIT 99-5501</strain>
    </source>
</reference>
<evidence type="ECO:0000256" key="4">
    <source>
        <dbReference type="PIRNR" id="PIRNR004692"/>
    </source>
</evidence>
<evidence type="ECO:0008006" key="12">
    <source>
        <dbReference type="Google" id="ProtNLM"/>
    </source>
</evidence>
<dbReference type="GO" id="GO:0046872">
    <property type="term" value="F:metal ion binding"/>
    <property type="evidence" value="ECO:0007669"/>
    <property type="project" value="UniProtKB-KW"/>
</dbReference>
<dbReference type="FunFam" id="3.40.50.10490:FF:000011">
    <property type="entry name" value="Arabinose 5-phosphate isomerase"/>
    <property type="match status" value="1"/>
</dbReference>
<dbReference type="OrthoDB" id="9762536at2"/>
<evidence type="ECO:0000313" key="11">
    <source>
        <dbReference type="Proteomes" id="UP000018731"/>
    </source>
</evidence>
<evidence type="ECO:0000256" key="7">
    <source>
        <dbReference type="PROSITE-ProRule" id="PRU00703"/>
    </source>
</evidence>
<keyword evidence="5" id="KW-0862">Zinc</keyword>
<dbReference type="NCBIfam" id="TIGR00393">
    <property type="entry name" value="kpsF"/>
    <property type="match status" value="1"/>
</dbReference>
<dbReference type="eggNOG" id="COG2905">
    <property type="taxonomic scope" value="Bacteria"/>
</dbReference>
<dbReference type="InterPro" id="IPR046348">
    <property type="entry name" value="SIS_dom_sf"/>
</dbReference>
<dbReference type="Pfam" id="PF00571">
    <property type="entry name" value="CBS"/>
    <property type="match status" value="1"/>
</dbReference>
<gene>
    <name evidence="10" type="ORF">HMPREF2086_00045</name>
</gene>
<dbReference type="GO" id="GO:1901135">
    <property type="term" value="P:carbohydrate derivative metabolic process"/>
    <property type="evidence" value="ECO:0007669"/>
    <property type="project" value="InterPro"/>
</dbReference>
<dbReference type="GO" id="GO:0019146">
    <property type="term" value="F:arabinose-5-phosphate isomerase activity"/>
    <property type="evidence" value="ECO:0007669"/>
    <property type="project" value="UniProtKB-ARBA"/>
</dbReference>
<dbReference type="Pfam" id="PF01380">
    <property type="entry name" value="SIS"/>
    <property type="match status" value="1"/>
</dbReference>
<organism evidence="10 11">
    <name type="scientific">Helicobacter macacae MIT 99-5501</name>
    <dbReference type="NCBI Taxonomy" id="1357400"/>
    <lineage>
        <taxon>Bacteria</taxon>
        <taxon>Pseudomonadati</taxon>
        <taxon>Campylobacterota</taxon>
        <taxon>Epsilonproteobacteria</taxon>
        <taxon>Campylobacterales</taxon>
        <taxon>Helicobacteraceae</taxon>
        <taxon>Helicobacter</taxon>
    </lineage>
</organism>
<dbReference type="RefSeq" id="WP_023926714.1">
    <property type="nucleotide sequence ID" value="NZ_KI669454.1"/>
</dbReference>
<feature type="site" description="Catalytically relevant" evidence="6">
    <location>
        <position position="117"/>
    </location>
</feature>
<dbReference type="InterPro" id="IPR050986">
    <property type="entry name" value="GutQ/KpsF_isomerases"/>
</dbReference>
<dbReference type="AlphaFoldDB" id="V8CC83"/>
<dbReference type="InterPro" id="IPR004800">
    <property type="entry name" value="KdsD/KpsF-type"/>
</dbReference>
<evidence type="ECO:0000256" key="3">
    <source>
        <dbReference type="ARBA" id="ARBA00023122"/>
    </source>
</evidence>
<dbReference type="CDD" id="cd05014">
    <property type="entry name" value="SIS_Kpsf"/>
    <property type="match status" value="1"/>
</dbReference>
<sequence length="339" mass="36392">MKSFDTSLDFTQIATNVLKDEAKSLLDSATSLPQILPNTALKNIISLILDSTSQGGKLIITGVGKSGHIGSKIAATLASTGTPSFFLHPTEALHGDLGMVSQNDIVLAISYSGTSSEVLAIIPHLKMKAKAIITMSKAKDSALSEYSEHFLPIFVEREACPINSAPMSSTTLTLAMGDALAACLMHARGFGKQDFGSLHPGGALGRKLFVKIADIMQKDNLPIITQETSLKEAIIEMSQKRLGNAIIVENLKELKPIAILSDGDLRRAMMNKDFCLDSPALRYASKTPKTCNDENLLASQALEIIEKSKIQLLIITDKNNSLKGVLHIHTLLDAGITID</sequence>